<dbReference type="Proteomes" id="UP000757232">
    <property type="component" value="Unassembled WGS sequence"/>
</dbReference>
<accession>A0A9Q5HUS9</accession>
<feature type="compositionally biased region" description="Gly residues" evidence="1">
    <location>
        <begin position="15"/>
        <end position="29"/>
    </location>
</feature>
<name>A0A9Q5HUS9_SANBA</name>
<evidence type="ECO:0000313" key="2">
    <source>
        <dbReference type="EMBL" id="OCB86383.1"/>
    </source>
</evidence>
<dbReference type="AlphaFoldDB" id="A0A9Q5HUS9"/>
<comment type="caution">
    <text evidence="2">The sequence shown here is derived from an EMBL/GenBank/DDBJ whole genome shotgun (WGS) entry which is preliminary data.</text>
</comment>
<evidence type="ECO:0000256" key="1">
    <source>
        <dbReference type="SAM" id="MobiDB-lite"/>
    </source>
</evidence>
<protein>
    <submittedName>
        <fullName evidence="2">Uncharacterized protein</fullName>
    </submittedName>
</protein>
<dbReference type="EMBL" id="LNZH02000202">
    <property type="protein sequence ID" value="OCB86383.1"/>
    <property type="molecule type" value="Genomic_DNA"/>
</dbReference>
<reference evidence="2" key="1">
    <citation type="submission" date="2016-06" db="EMBL/GenBank/DDBJ databases">
        <title>Draft Genome sequence of the fungus Inonotus baumii.</title>
        <authorList>
            <person name="Zhu H."/>
            <person name="Lin W."/>
        </authorList>
    </citation>
    <scope>NUCLEOTIDE SEQUENCE</scope>
    <source>
        <strain evidence="2">821</strain>
    </source>
</reference>
<proteinExistence type="predicted"/>
<feature type="region of interest" description="Disordered" evidence="1">
    <location>
        <begin position="69"/>
        <end position="95"/>
    </location>
</feature>
<sequence length="428" mass="45840">MRGGRKSMATLGQELDGGNGGDAGGGGSGMHSLAHELAVALMPEPSAGSKMLQEEFGIEFDEGAEGIDEQPQIPSAAGNSLADEINGCDDGEAAEGARTPTLVDEPTANGLEAHFGSAASSSKPQAKQQQQDPMDILARDLESTDKFLTQLRRIDSDSSYLPSQQSIEKYASDIIRQINDSARDREGQVRELLEYEREFRKIAGEVNGNDVLGILEPLVEVEGLLDKAGPIETASRPNGGPLEPIQEEVGSHQRASSVDWEMNPDYNTLGDGEDDMLNDELDIASPMKDSFVVPPPPATGPPTVARIVPELVHVRTLTTTLASSLTAISEHAQVNGAANADAGRKIRALKNKLGGWRAEWDSAEQSRIKIERWEAGLTDVDKLISEGLPSPNGGKRFNAKRITEEHLRAFELALADAGMKTQAIMAKS</sequence>
<evidence type="ECO:0000313" key="3">
    <source>
        <dbReference type="Proteomes" id="UP000757232"/>
    </source>
</evidence>
<gene>
    <name evidence="2" type="ORF">A7U60_g6501</name>
</gene>
<keyword evidence="3" id="KW-1185">Reference proteome</keyword>
<organism evidence="2 3">
    <name type="scientific">Sanghuangporus baumii</name>
    <name type="common">Phellinus baumii</name>
    <dbReference type="NCBI Taxonomy" id="108892"/>
    <lineage>
        <taxon>Eukaryota</taxon>
        <taxon>Fungi</taxon>
        <taxon>Dikarya</taxon>
        <taxon>Basidiomycota</taxon>
        <taxon>Agaricomycotina</taxon>
        <taxon>Agaricomycetes</taxon>
        <taxon>Hymenochaetales</taxon>
        <taxon>Hymenochaetaceae</taxon>
        <taxon>Sanghuangporus</taxon>
    </lineage>
</organism>
<feature type="region of interest" description="Disordered" evidence="1">
    <location>
        <begin position="1"/>
        <end position="30"/>
    </location>
</feature>
<dbReference type="OrthoDB" id="3364905at2759"/>